<sequence length="591" mass="67532">MLIVAKLFKGPSISASDILFTLEQLQSEGVPFPKVFHADQGAAYISAELSQFANQHHILLSFDAPHGHSGAPQAFGNQVAESFNSIIDYYLDIRKTDKQSVQNFLKKSYSEQNFLIQNVVHSINLRKNRDVQYREYNPTELYNALMEAAQELKLLVKNKTKEAYFIQIHHESVVMQQDAVNSIETIKQHNFVLYNQSLNIIQNLIKERRKAAETGDVRLLEAIIGLFKHYTSFIISQLRVITLQNVQLQAQLRRHTTMMVATQDEVNNLKSLNEMLRDEISNSNVTIQNEQNERKQKELEKEQKKKKRQLRTKKPLRDIFSQKDILQILKSVNYRPIKRSRVVIGIVLLKLYGWRVSQLLTLTAQDLEHLAKGKKISVELIKANNVVKQPVPSSDVVVAWLKAFPTELKMVLQNRHPVTNFVFPYSRETLTRNINTVLKGYSLLTSKNFRSHSFRITKITEIIHLTKSIVLAQQTIGHADIRSTQAYNRFTMPEELYKTLLDTANLMPTDSGEVLMQDKEGLLVTAVDSILPAVRLANANLSDELLSEYTYTVVDNEEGKPLQAVDLSELAADLSFDNENQLNSSDESETQ</sequence>
<dbReference type="Pfam" id="PF00589">
    <property type="entry name" value="Phage_integrase"/>
    <property type="match status" value="1"/>
</dbReference>
<dbReference type="InterPro" id="IPR012337">
    <property type="entry name" value="RNaseH-like_sf"/>
</dbReference>
<feature type="domain" description="Tyr recombinase" evidence="4">
    <location>
        <begin position="315"/>
        <end position="501"/>
    </location>
</feature>
<geneLocation type="chloroplast" evidence="5"/>
<reference evidence="5" key="1">
    <citation type="submission" date="2019-11" db="EMBL/GenBank/DDBJ databases">
        <title>The Chloroplast Genome of the Green Alga Uronema confervicolum.</title>
        <authorList>
            <person name="Liu B."/>
        </authorList>
    </citation>
    <scope>NUCLEOTIDE SEQUENCE</scope>
</reference>
<dbReference type="RefSeq" id="YP_009773669.1">
    <property type="nucleotide sequence ID" value="NC_047430.1"/>
</dbReference>
<dbReference type="EMBL" id="MN701586">
    <property type="protein sequence ID" value="QIZ74189.1"/>
    <property type="molecule type" value="Genomic_DNA"/>
</dbReference>
<dbReference type="InterPro" id="IPR036397">
    <property type="entry name" value="RNaseH_sf"/>
</dbReference>
<keyword evidence="5" id="KW-0934">Plastid</keyword>
<dbReference type="GO" id="GO:0015074">
    <property type="term" value="P:DNA integration"/>
    <property type="evidence" value="ECO:0007669"/>
    <property type="project" value="InterPro"/>
</dbReference>
<dbReference type="AlphaFoldDB" id="A0A6H1U949"/>
<dbReference type="InterPro" id="IPR001584">
    <property type="entry name" value="Integrase_cat-core"/>
</dbReference>
<dbReference type="Gene3D" id="1.10.443.10">
    <property type="entry name" value="Intergrase catalytic core"/>
    <property type="match status" value="1"/>
</dbReference>
<feature type="domain" description="Integrase catalytic" evidence="3">
    <location>
        <begin position="1"/>
        <end position="146"/>
    </location>
</feature>
<dbReference type="SUPFAM" id="SSF53098">
    <property type="entry name" value="Ribonuclease H-like"/>
    <property type="match status" value="1"/>
</dbReference>
<dbReference type="InterPro" id="IPR013762">
    <property type="entry name" value="Integrase-like_cat_sf"/>
</dbReference>
<gene>
    <name evidence="5" type="primary">orf591</name>
</gene>
<name>A0A6H1U949_9CHLO</name>
<dbReference type="GO" id="GO:0003677">
    <property type="term" value="F:DNA binding"/>
    <property type="evidence" value="ECO:0007669"/>
    <property type="project" value="InterPro"/>
</dbReference>
<organism evidence="5">
    <name type="scientific">Uronema confervicola</name>
    <dbReference type="NCBI Taxonomy" id="764120"/>
    <lineage>
        <taxon>Eukaryota</taxon>
        <taxon>Viridiplantae</taxon>
        <taxon>Chlorophyta</taxon>
        <taxon>core chlorophytes</taxon>
        <taxon>Chlorophyceae</taxon>
        <taxon>OCC clade</taxon>
        <taxon>Chaetophorales</taxon>
        <taxon>Uronemataceae</taxon>
        <taxon>Uronema</taxon>
    </lineage>
</organism>
<evidence type="ECO:0000256" key="2">
    <source>
        <dbReference type="SAM" id="MobiDB-lite"/>
    </source>
</evidence>
<dbReference type="GeneID" id="54626333"/>
<feature type="region of interest" description="Disordered" evidence="2">
    <location>
        <begin position="290"/>
        <end position="312"/>
    </location>
</feature>
<dbReference type="SUPFAM" id="SSF56349">
    <property type="entry name" value="DNA breaking-rejoining enzymes"/>
    <property type="match status" value="1"/>
</dbReference>
<protein>
    <submittedName>
        <fullName evidence="5">Uncharacterized protein</fullName>
    </submittedName>
</protein>
<evidence type="ECO:0000259" key="4">
    <source>
        <dbReference type="PROSITE" id="PS51898"/>
    </source>
</evidence>
<proteinExistence type="predicted"/>
<keyword evidence="1" id="KW-0233">DNA recombination</keyword>
<dbReference type="CDD" id="cd00397">
    <property type="entry name" value="DNA_BRE_C"/>
    <property type="match status" value="1"/>
</dbReference>
<evidence type="ECO:0000256" key="1">
    <source>
        <dbReference type="ARBA" id="ARBA00023172"/>
    </source>
</evidence>
<dbReference type="InterPro" id="IPR002104">
    <property type="entry name" value="Integrase_catalytic"/>
</dbReference>
<evidence type="ECO:0000259" key="3">
    <source>
        <dbReference type="PROSITE" id="PS50994"/>
    </source>
</evidence>
<evidence type="ECO:0000313" key="5">
    <source>
        <dbReference type="EMBL" id="QIZ74189.1"/>
    </source>
</evidence>
<keyword evidence="5" id="KW-0150">Chloroplast</keyword>
<accession>A0A6H1U949</accession>
<dbReference type="InterPro" id="IPR011010">
    <property type="entry name" value="DNA_brk_join_enz"/>
</dbReference>
<dbReference type="Gene3D" id="3.30.420.10">
    <property type="entry name" value="Ribonuclease H-like superfamily/Ribonuclease H"/>
    <property type="match status" value="1"/>
</dbReference>
<dbReference type="PROSITE" id="PS51898">
    <property type="entry name" value="TYR_RECOMBINASE"/>
    <property type="match status" value="1"/>
</dbReference>
<dbReference type="PROSITE" id="PS50994">
    <property type="entry name" value="INTEGRASE"/>
    <property type="match status" value="1"/>
</dbReference>
<feature type="compositionally biased region" description="Basic and acidic residues" evidence="2">
    <location>
        <begin position="291"/>
        <end position="303"/>
    </location>
</feature>
<dbReference type="GO" id="GO:0006310">
    <property type="term" value="P:DNA recombination"/>
    <property type="evidence" value="ECO:0007669"/>
    <property type="project" value="UniProtKB-KW"/>
</dbReference>